<feature type="transmembrane region" description="Helical" evidence="1">
    <location>
        <begin position="234"/>
        <end position="253"/>
    </location>
</feature>
<feature type="transmembrane region" description="Helical" evidence="1">
    <location>
        <begin position="66"/>
        <end position="88"/>
    </location>
</feature>
<evidence type="ECO:0000256" key="1">
    <source>
        <dbReference type="SAM" id="Phobius"/>
    </source>
</evidence>
<dbReference type="PANTHER" id="PTHR19353:SF19">
    <property type="entry name" value="DELTA(5) FATTY ACID DESATURASE C-RELATED"/>
    <property type="match status" value="1"/>
</dbReference>
<feature type="domain" description="Fatty acid desaturase" evidence="2">
    <location>
        <begin position="73"/>
        <end position="248"/>
    </location>
</feature>
<dbReference type="AlphaFoldDB" id="A0A5C1A493"/>
<dbReference type="GO" id="GO:0008610">
    <property type="term" value="P:lipid biosynthetic process"/>
    <property type="evidence" value="ECO:0007669"/>
    <property type="project" value="UniProtKB-ARBA"/>
</dbReference>
<keyword evidence="4" id="KW-1185">Reference proteome</keyword>
<dbReference type="RefSeq" id="WP_168218789.1">
    <property type="nucleotide sequence ID" value="NZ_CP042425.1"/>
</dbReference>
<accession>A0A5C1A493</accession>
<sequence>MTTATLEAERTKTLSDPDFKAALQQLRQSDNVSNWWYITRTYLYLAVVIGATVAFYEYLRQNDITWLWAIPVTLVSIVLVGAGQHQLGGLAHEGVHHILFRSRRLNDLASDIFTMFPIFGATHLYRLQHLAHHQFVNDPDRDPDVSQLQTSGHWLKFPVGKAQFMKTLAKQLLIFSLIRFMRVRAQYNATGTDKNPYAKKGEKQSKAAVRVGVAFIAALFFALIGLYFLADPVLLVAVPVAMWLAVCAIYWRMPADKFNQSRLHPVIPMRYMTMLRLGYVTVVFTTLANVTFHTGAPAWLYYYLLWLLPLFTAYPFFMILRQIVQHGNADRSWLTNTRTFIVGRFINFAVFPMGQDYHLPHHMYASVPHYRLKKLHDLLMNYPEYAEEAVVVEGYFLPKERPQVRPTVLDVLGPDYARRNKAIYVDNTVIEDDELDEKDEILKQEAIVRTEGKQAHGE</sequence>
<gene>
    <name evidence="3" type="ORF">PX52LOC_00767</name>
</gene>
<protein>
    <recommendedName>
        <fullName evidence="2">Fatty acid desaturase domain-containing protein</fullName>
    </recommendedName>
</protein>
<feature type="transmembrane region" description="Helical" evidence="1">
    <location>
        <begin position="274"/>
        <end position="294"/>
    </location>
</feature>
<dbReference type="GO" id="GO:0016020">
    <property type="term" value="C:membrane"/>
    <property type="evidence" value="ECO:0007669"/>
    <property type="project" value="TreeGrafter"/>
</dbReference>
<evidence type="ECO:0000313" key="4">
    <source>
        <dbReference type="Proteomes" id="UP000324974"/>
    </source>
</evidence>
<feature type="domain" description="Fatty acid desaturase" evidence="2">
    <location>
        <begin position="275"/>
        <end position="384"/>
    </location>
</feature>
<feature type="transmembrane region" description="Helical" evidence="1">
    <location>
        <begin position="207"/>
        <end position="228"/>
    </location>
</feature>
<dbReference type="GO" id="GO:0016717">
    <property type="term" value="F:oxidoreductase activity, acting on paired donors, with oxidation of a pair of donors resulting in the reduction of molecular oxygen to two molecules of water"/>
    <property type="evidence" value="ECO:0007669"/>
    <property type="project" value="TreeGrafter"/>
</dbReference>
<feature type="transmembrane region" description="Helical" evidence="1">
    <location>
        <begin position="108"/>
        <end position="125"/>
    </location>
</feature>
<dbReference type="InterPro" id="IPR005804">
    <property type="entry name" value="FA_desaturase_dom"/>
</dbReference>
<evidence type="ECO:0000259" key="2">
    <source>
        <dbReference type="Pfam" id="PF00487"/>
    </source>
</evidence>
<feature type="transmembrane region" description="Helical" evidence="1">
    <location>
        <begin position="41"/>
        <end position="59"/>
    </location>
</feature>
<reference evidence="4" key="1">
    <citation type="submission" date="2019-08" db="EMBL/GenBank/DDBJ databases">
        <title>Limnoglobus roseus gen. nov., sp. nov., a novel freshwater planctomycete with a giant genome from the family Gemmataceae.</title>
        <authorList>
            <person name="Kulichevskaya I.S."/>
            <person name="Naumoff D.G."/>
            <person name="Miroshnikov K."/>
            <person name="Ivanova A."/>
            <person name="Philippov D.A."/>
            <person name="Hakobyan A."/>
            <person name="Rijpstra I.C."/>
            <person name="Sinninghe Damste J.S."/>
            <person name="Liesack W."/>
            <person name="Dedysh S.N."/>
        </authorList>
    </citation>
    <scope>NUCLEOTIDE SEQUENCE [LARGE SCALE GENOMIC DNA]</scope>
    <source>
        <strain evidence="4">PX52</strain>
    </source>
</reference>
<dbReference type="Proteomes" id="UP000324974">
    <property type="component" value="Chromosome"/>
</dbReference>
<proteinExistence type="predicted"/>
<dbReference type="EMBL" id="CP042425">
    <property type="protein sequence ID" value="QEL13909.1"/>
    <property type="molecule type" value="Genomic_DNA"/>
</dbReference>
<name>A0A5C1A493_9BACT</name>
<dbReference type="Pfam" id="PF00487">
    <property type="entry name" value="FA_desaturase"/>
    <property type="match status" value="2"/>
</dbReference>
<evidence type="ECO:0000313" key="3">
    <source>
        <dbReference type="EMBL" id="QEL13909.1"/>
    </source>
</evidence>
<keyword evidence="1" id="KW-1133">Transmembrane helix</keyword>
<keyword evidence="1" id="KW-0472">Membrane</keyword>
<keyword evidence="1" id="KW-0812">Transmembrane</keyword>
<dbReference type="PANTHER" id="PTHR19353">
    <property type="entry name" value="FATTY ACID DESATURASE 2"/>
    <property type="match status" value="1"/>
</dbReference>
<dbReference type="InterPro" id="IPR012171">
    <property type="entry name" value="Fatty_acid_desaturase"/>
</dbReference>
<organism evidence="3 4">
    <name type="scientific">Limnoglobus roseus</name>
    <dbReference type="NCBI Taxonomy" id="2598579"/>
    <lineage>
        <taxon>Bacteria</taxon>
        <taxon>Pseudomonadati</taxon>
        <taxon>Planctomycetota</taxon>
        <taxon>Planctomycetia</taxon>
        <taxon>Gemmatales</taxon>
        <taxon>Gemmataceae</taxon>
        <taxon>Limnoglobus</taxon>
    </lineage>
</organism>
<dbReference type="KEGG" id="lrs:PX52LOC_00767"/>
<feature type="transmembrane region" description="Helical" evidence="1">
    <location>
        <begin position="300"/>
        <end position="320"/>
    </location>
</feature>